<comment type="caution">
    <text evidence="2">The sequence shown here is derived from an EMBL/GenBank/DDBJ whole genome shotgun (WGS) entry which is preliminary data.</text>
</comment>
<keyword evidence="3" id="KW-1185">Reference proteome</keyword>
<name>A0A4Q9LHS1_9MICR</name>
<dbReference type="Proteomes" id="UP000291404">
    <property type="component" value="Unassembled WGS sequence"/>
</dbReference>
<evidence type="ECO:0000313" key="2">
    <source>
        <dbReference type="EMBL" id="TBU07035.1"/>
    </source>
</evidence>
<protein>
    <submittedName>
        <fullName evidence="2">Uncharacterized protein</fullName>
    </submittedName>
</protein>
<keyword evidence="1" id="KW-0732">Signal</keyword>
<feature type="signal peptide" evidence="1">
    <location>
        <begin position="1"/>
        <end position="25"/>
    </location>
</feature>
<feature type="chain" id="PRO_5020396758" evidence="1">
    <location>
        <begin position="26"/>
        <end position="431"/>
    </location>
</feature>
<dbReference type="VEuPathDB" id="MicrosporidiaDB:CWI39_0329p0010"/>
<proteinExistence type="predicted"/>
<sequence length="431" mass="52092">MHMGVNFFRANLLLVCMFATFLVFTHDINKEFNIDEYRDFFIKKSLNLYEKESKQFKNIPKLIELIDCMFYDDHLRFAVDSLSTFFYSKNSKKYNFDIYRPDLKTIFRYEPIKIRGFEVVRINDKIWCINSIKPTACADVNNRLGRNFKIINEKIFKAFLINFFKMYKCIRKISKFYDTNENSYVSIEDITNNTSKKIPRKFQKTDSYLFPYLCNASSVKIESEIETVDLDFERAKMIESFEIKFGKFSYFFYGYYNLYIIDRDISESYEGSNISKISKKTTISLYRIDFLDPMPLDHYKKVTFPVERTYYYESSLQCIKFEYFHTKYSVNHDNYQFLIRFTDSDITFEFNFNWFAACELIKNYTPATTIYVYLKIEGDRNLEIVEMKRCIDKNYFRVLNVLDFHSRIGLFYNKNIKELNEDIDLKNMFEF</sequence>
<reference evidence="2 3" key="1">
    <citation type="submission" date="2017-12" db="EMBL/GenBank/DDBJ databases">
        <authorList>
            <person name="Pombert J.-F."/>
            <person name="Haag K.L."/>
            <person name="Ebert D."/>
        </authorList>
    </citation>
    <scope>NUCLEOTIDE SEQUENCE [LARGE SCALE GENOMIC DNA]</scope>
    <source>
        <strain evidence="2">BE-OM-2</strain>
    </source>
</reference>
<organism evidence="2 3">
    <name type="scientific">Hamiltosporidium magnivora</name>
    <dbReference type="NCBI Taxonomy" id="148818"/>
    <lineage>
        <taxon>Eukaryota</taxon>
        <taxon>Fungi</taxon>
        <taxon>Fungi incertae sedis</taxon>
        <taxon>Microsporidia</taxon>
        <taxon>Dubosqiidae</taxon>
        <taxon>Hamiltosporidium</taxon>
    </lineage>
</organism>
<dbReference type="VEuPathDB" id="MicrosporidiaDB:CWI36_0338p0010"/>
<evidence type="ECO:0000256" key="1">
    <source>
        <dbReference type="SAM" id="SignalP"/>
    </source>
</evidence>
<dbReference type="EMBL" id="PITI01000338">
    <property type="protein sequence ID" value="TBU07035.1"/>
    <property type="molecule type" value="Genomic_DNA"/>
</dbReference>
<dbReference type="AlphaFoldDB" id="A0A4Q9LHS1"/>
<gene>
    <name evidence="2" type="ORF">CWI36_0338p0010</name>
</gene>
<evidence type="ECO:0000313" key="3">
    <source>
        <dbReference type="Proteomes" id="UP000291404"/>
    </source>
</evidence>
<accession>A0A4Q9LHS1</accession>